<evidence type="ECO:0000313" key="3">
    <source>
        <dbReference type="Proteomes" id="UP000430146"/>
    </source>
</evidence>
<feature type="region of interest" description="Disordered" evidence="1">
    <location>
        <begin position="1"/>
        <end position="163"/>
    </location>
</feature>
<evidence type="ECO:0000256" key="1">
    <source>
        <dbReference type="SAM" id="MobiDB-lite"/>
    </source>
</evidence>
<name>A0A5S9NPP6_MYCVN</name>
<reference evidence="2 3" key="1">
    <citation type="submission" date="2019-11" db="EMBL/GenBank/DDBJ databases">
        <authorList>
            <person name="Holert J."/>
        </authorList>
    </citation>
    <scope>NUCLEOTIDE SEQUENCE [LARGE SCALE GENOMIC DNA]</scope>
    <source>
        <strain evidence="2">BC8_1</strain>
    </source>
</reference>
<keyword evidence="3" id="KW-1185">Reference proteome</keyword>
<feature type="compositionally biased region" description="Acidic residues" evidence="1">
    <location>
        <begin position="116"/>
        <end position="125"/>
    </location>
</feature>
<protein>
    <submittedName>
        <fullName evidence="2">Uncharacterized protein</fullName>
    </submittedName>
</protein>
<dbReference type="EMBL" id="CACSIP010000003">
    <property type="protein sequence ID" value="CAA0092384.1"/>
    <property type="molecule type" value="Genomic_DNA"/>
</dbReference>
<dbReference type="AlphaFoldDB" id="A0A5S9NPP6"/>
<accession>A0A5S9NPP6</accession>
<feature type="compositionally biased region" description="Acidic residues" evidence="1">
    <location>
        <begin position="65"/>
        <end position="86"/>
    </location>
</feature>
<proteinExistence type="predicted"/>
<feature type="compositionally biased region" description="Polar residues" evidence="1">
    <location>
        <begin position="126"/>
        <end position="140"/>
    </location>
</feature>
<feature type="compositionally biased region" description="Low complexity" evidence="1">
    <location>
        <begin position="13"/>
        <end position="29"/>
    </location>
</feature>
<gene>
    <name evidence="2" type="ORF">AELLOGFF_02799</name>
</gene>
<sequence>MGEAAEEASQAHEVAAVGEADAEALVAGVDAEEPEPATEESVIEDGDGIAVEGASVAEALKAEPDSDEDESEESLDEVDDSGEAAAEDVGHTPDSPDPDEVAAEGASVAEALAAEVEPEPDDENSDTASRSDSLTGSNESFAGGTSFPSGGRVRQWLRRRRNR</sequence>
<evidence type="ECO:0000313" key="2">
    <source>
        <dbReference type="EMBL" id="CAA0092384.1"/>
    </source>
</evidence>
<dbReference type="Proteomes" id="UP000430146">
    <property type="component" value="Unassembled WGS sequence"/>
</dbReference>
<organism evidence="2 3">
    <name type="scientific">Mycolicibacterium vanbaalenii</name>
    <name type="common">Mycobacterium vanbaalenii</name>
    <dbReference type="NCBI Taxonomy" id="110539"/>
    <lineage>
        <taxon>Bacteria</taxon>
        <taxon>Bacillati</taxon>
        <taxon>Actinomycetota</taxon>
        <taxon>Actinomycetes</taxon>
        <taxon>Mycobacteriales</taxon>
        <taxon>Mycobacteriaceae</taxon>
        <taxon>Mycolicibacterium</taxon>
    </lineage>
</organism>
<feature type="compositionally biased region" description="Acidic residues" evidence="1">
    <location>
        <begin position="30"/>
        <end position="47"/>
    </location>
</feature>
<feature type="compositionally biased region" description="Low complexity" evidence="1">
    <location>
        <begin position="103"/>
        <end position="115"/>
    </location>
</feature>